<sequence>MAEGSERDQSAKDIVTEAKAKAVDDVNKASTQEQKDDLAKAIAKDLQEIKIIAQEFLTVEAYAKARRATHTPETVKKGNDALSTLVYAAEAAKRGIKVSKTTEGQLLLEKLADKRFTYASDASSIIVHLADFLTGEKFIVIDGVINPKFEDAFQNLAGSDPANAKVIAQAIIESPSTFGLTESEARAKFEVKEQEPISKKEAREEEFQQQQQANFESYHWSQTYSVHFGEDADYDLLNAIHVPDKFIDLIEKYKNDIREEIQNNKDNSAKTITEEELSKEVSKKIEERLFGIFTRLFTRLDRTMPEKFFEEIVQENPFHGIQAALQTLGSSMDALSTTLSRWEKEGHRNIDKINLVKKAEQERLEEMIPYTFKDENGKEQTIMKPRFRLRPLSQKKEVKMSEYVTYLRFMMDFYTSARQYTHNSKAILFHPAGEHGFFGQLGEFAEKLRAPELDELFLFPEADLFRDALNLYDILLEDELAFQDWKHTPDGFTNTPGSVLSRMEQKVLETLKKMHPEIDDERRFESALSMAIGASRGIFMTEEEKCAYADAALTPDGKPTYTSYYTNDTAAIGVLNPAHFFWRWQAQKSLPMWLFLPVEGMFPIEGLPTTGMWDHRVLYERLIKYKETFLTGKKEMGKQPLLIDFMMDIGNAGGPSKRKGWRMFYSSQGNFIYEDQKEGKPIAGESTKKLNFLKTWKAIEKVGYELAYDFIYNGDSYDVSNYRSTLTNPAERKEFFSYLYQEYFIDNPTTFKESDLNTFLTSLQGKAEEVANIKNKLGQVGKGELNDQIEYERSKLFLSHTLARLVAKRFPSKILRIDRGRFSEDGESRWYKTWQRMVKKEPEKYATLKFSDFHKVMQTIGLAEALLRKKVSSKMKEQIEEKSKQGKPKIGLDELEGIDFKLNESTIRQLLENEAKDITPIEIDQAVDLYKILKEDYIGLDSAKGKKFFDEFALYLNPAFSEEGGYTFTFGLPDTDFSFVTFRGTGPRLVARAIKDTAQIEQKVIGNIFKLDSIIKTMAIDGKHDFEPLVQALYEIKDALEDVHGPDYGQKVAHHLAVAVVNFFKKDTLARSYFTAPFVTGRPHSMVAEILGGEFSNIWEWDVGTADQLFFRLRQRQVLPQKPYDSTKGEFEMKKEEITDIFGRKKTIEHKVRRKPDFIWYEGSARRDAGVQIKHKVWEIANSVLPLLAIWLLWQYISKAFKEFGGQKQGAPA</sequence>
<name>A0A1F7IE89_9BACT</name>
<dbReference type="EMBL" id="MGAG01000010">
    <property type="protein sequence ID" value="OGK41679.1"/>
    <property type="molecule type" value="Genomic_DNA"/>
</dbReference>
<comment type="caution">
    <text evidence="1">The sequence shown here is derived from an EMBL/GenBank/DDBJ whole genome shotgun (WGS) entry which is preliminary data.</text>
</comment>
<organism evidence="1 2">
    <name type="scientific">Candidatus Roizmanbacteria bacterium RIFCSPLOWO2_01_FULL_37_12</name>
    <dbReference type="NCBI Taxonomy" id="1802056"/>
    <lineage>
        <taxon>Bacteria</taxon>
        <taxon>Candidatus Roizmaniibacteriota</taxon>
    </lineage>
</organism>
<dbReference type="STRING" id="1802056.A2954_07425"/>
<evidence type="ECO:0000313" key="1">
    <source>
        <dbReference type="EMBL" id="OGK41679.1"/>
    </source>
</evidence>
<gene>
    <name evidence="1" type="ORF">A2954_07425</name>
</gene>
<protein>
    <submittedName>
        <fullName evidence="1">Uncharacterized protein</fullName>
    </submittedName>
</protein>
<evidence type="ECO:0000313" key="2">
    <source>
        <dbReference type="Proteomes" id="UP000177698"/>
    </source>
</evidence>
<reference evidence="1 2" key="1">
    <citation type="journal article" date="2016" name="Nat. Commun.">
        <title>Thousands of microbial genomes shed light on interconnected biogeochemical processes in an aquifer system.</title>
        <authorList>
            <person name="Anantharaman K."/>
            <person name="Brown C.T."/>
            <person name="Hug L.A."/>
            <person name="Sharon I."/>
            <person name="Castelle C.J."/>
            <person name="Probst A.J."/>
            <person name="Thomas B.C."/>
            <person name="Singh A."/>
            <person name="Wilkins M.J."/>
            <person name="Karaoz U."/>
            <person name="Brodie E.L."/>
            <person name="Williams K.H."/>
            <person name="Hubbard S.S."/>
            <person name="Banfield J.F."/>
        </authorList>
    </citation>
    <scope>NUCLEOTIDE SEQUENCE [LARGE SCALE GENOMIC DNA]</scope>
</reference>
<dbReference type="Proteomes" id="UP000177698">
    <property type="component" value="Unassembled WGS sequence"/>
</dbReference>
<accession>A0A1F7IE89</accession>
<proteinExistence type="predicted"/>
<dbReference type="AlphaFoldDB" id="A0A1F7IE89"/>